<keyword evidence="2 4" id="KW-0560">Oxidoreductase</keyword>
<comment type="caution">
    <text evidence="7">The sequence shown here is derived from an EMBL/GenBank/DDBJ whole genome shotgun (WGS) entry which is preliminary data.</text>
</comment>
<feature type="domain" description="D-isomer specific 2-hydroxyacid dehydrogenase catalytic" evidence="5">
    <location>
        <begin position="26"/>
        <end position="297"/>
    </location>
</feature>
<proteinExistence type="inferred from homology"/>
<dbReference type="InterPro" id="IPR006139">
    <property type="entry name" value="D-isomer_2_OHA_DH_cat_dom"/>
</dbReference>
<evidence type="ECO:0000256" key="4">
    <source>
        <dbReference type="RuleBase" id="RU003719"/>
    </source>
</evidence>
<dbReference type="RefSeq" id="WP_235705595.1">
    <property type="nucleotide sequence ID" value="NZ_JAKGBZ010000046.1"/>
</dbReference>
<organism evidence="7 8">
    <name type="scientific">Acidiphilium iwatense</name>
    <dbReference type="NCBI Taxonomy" id="768198"/>
    <lineage>
        <taxon>Bacteria</taxon>
        <taxon>Pseudomonadati</taxon>
        <taxon>Pseudomonadota</taxon>
        <taxon>Alphaproteobacteria</taxon>
        <taxon>Acetobacterales</taxon>
        <taxon>Acidocellaceae</taxon>
        <taxon>Acidiphilium</taxon>
    </lineage>
</organism>
<comment type="similarity">
    <text evidence="1 4">Belongs to the D-isomer specific 2-hydroxyacid dehydrogenase family.</text>
</comment>
<reference evidence="7 8" key="1">
    <citation type="submission" date="2022-01" db="EMBL/GenBank/DDBJ databases">
        <authorList>
            <person name="Won M."/>
            <person name="Kim S.-J."/>
            <person name="Kwon S.-W."/>
        </authorList>
    </citation>
    <scope>NUCLEOTIDE SEQUENCE [LARGE SCALE GENOMIC DNA]</scope>
    <source>
        <strain evidence="7 8">KCTC 23505</strain>
    </source>
</reference>
<feature type="domain" description="D-isomer specific 2-hydroxyacid dehydrogenase NAD-binding" evidence="6">
    <location>
        <begin position="99"/>
        <end position="275"/>
    </location>
</feature>
<dbReference type="SUPFAM" id="SSF52283">
    <property type="entry name" value="Formate/glycerate dehydrogenase catalytic domain-like"/>
    <property type="match status" value="1"/>
</dbReference>
<dbReference type="InterPro" id="IPR006140">
    <property type="entry name" value="D-isomer_DH_NAD-bd"/>
</dbReference>
<keyword evidence="3" id="KW-0520">NAD</keyword>
<keyword evidence="8" id="KW-1185">Reference proteome</keyword>
<dbReference type="Proteomes" id="UP001521209">
    <property type="component" value="Unassembled WGS sequence"/>
</dbReference>
<evidence type="ECO:0000313" key="7">
    <source>
        <dbReference type="EMBL" id="MCF3948309.1"/>
    </source>
</evidence>
<dbReference type="Gene3D" id="3.40.50.720">
    <property type="entry name" value="NAD(P)-binding Rossmann-like Domain"/>
    <property type="match status" value="2"/>
</dbReference>
<gene>
    <name evidence="7" type="ORF">L2A60_16670</name>
</gene>
<evidence type="ECO:0000256" key="1">
    <source>
        <dbReference type="ARBA" id="ARBA00005854"/>
    </source>
</evidence>
<evidence type="ECO:0000256" key="2">
    <source>
        <dbReference type="ARBA" id="ARBA00023002"/>
    </source>
</evidence>
<dbReference type="PANTHER" id="PTHR43761">
    <property type="entry name" value="D-ISOMER SPECIFIC 2-HYDROXYACID DEHYDROGENASE FAMILY PROTEIN (AFU_ORTHOLOGUE AFUA_1G13630)"/>
    <property type="match status" value="1"/>
</dbReference>
<dbReference type="EMBL" id="JAKGBZ010000046">
    <property type="protein sequence ID" value="MCF3948309.1"/>
    <property type="molecule type" value="Genomic_DNA"/>
</dbReference>
<dbReference type="InterPro" id="IPR036291">
    <property type="entry name" value="NAD(P)-bd_dom_sf"/>
</dbReference>
<evidence type="ECO:0000256" key="3">
    <source>
        <dbReference type="ARBA" id="ARBA00023027"/>
    </source>
</evidence>
<evidence type="ECO:0000259" key="6">
    <source>
        <dbReference type="Pfam" id="PF02826"/>
    </source>
</evidence>
<dbReference type="Pfam" id="PF00389">
    <property type="entry name" value="2-Hacid_dh"/>
    <property type="match status" value="1"/>
</dbReference>
<evidence type="ECO:0000259" key="5">
    <source>
        <dbReference type="Pfam" id="PF00389"/>
    </source>
</evidence>
<dbReference type="InterPro" id="IPR050418">
    <property type="entry name" value="D-iso_2-hydroxyacid_DH_PdxB"/>
</dbReference>
<accession>A0ABS9E037</accession>
<sequence>MDEEAVASLAARAPTLYAPDLVDRPDGLHAVLADARALIVRNRTRVDAALLGAAPKLEQVGRLGVGLDNIDLDACRVRNIAVHPATGANDDAVAEYVVAAALVLLRPAFLASSGVVAGIWPRDRAIGREIAGKSAGLVGFGRTARKTAARLNALGMKIATYDPLLDAGAAWAAGAAPLSFDDLLADSDLISLHVPLTPETRHLIDARVLTRIKPGAVLVNAARGGVVDEAALCVALRTGRLAGAALDVFEQEPVTVESGALFQDIPNLILTPHIAGVTAESNVRVSALIADTILRALGLL</sequence>
<name>A0ABS9E037_9PROT</name>
<dbReference type="PANTHER" id="PTHR43761:SF1">
    <property type="entry name" value="D-ISOMER SPECIFIC 2-HYDROXYACID DEHYDROGENASE CATALYTIC DOMAIN-CONTAINING PROTEIN-RELATED"/>
    <property type="match status" value="1"/>
</dbReference>
<dbReference type="SUPFAM" id="SSF51735">
    <property type="entry name" value="NAD(P)-binding Rossmann-fold domains"/>
    <property type="match status" value="1"/>
</dbReference>
<evidence type="ECO:0000313" key="8">
    <source>
        <dbReference type="Proteomes" id="UP001521209"/>
    </source>
</evidence>
<dbReference type="Pfam" id="PF02826">
    <property type="entry name" value="2-Hacid_dh_C"/>
    <property type="match status" value="1"/>
</dbReference>
<protein>
    <submittedName>
        <fullName evidence="7">3-phosphoglycerate dehydrogenase</fullName>
    </submittedName>
</protein>